<protein>
    <submittedName>
        <fullName evidence="2">Uncharacterized protein</fullName>
    </submittedName>
</protein>
<evidence type="ECO:0000256" key="1">
    <source>
        <dbReference type="SAM" id="Phobius"/>
    </source>
</evidence>
<evidence type="ECO:0000313" key="3">
    <source>
        <dbReference type="Proteomes" id="UP000275394"/>
    </source>
</evidence>
<keyword evidence="1" id="KW-0472">Membrane</keyword>
<name>A0A3N2DNV3_9GAMM</name>
<dbReference type="EMBL" id="RKHR01000004">
    <property type="protein sequence ID" value="ROS01339.1"/>
    <property type="molecule type" value="Genomic_DNA"/>
</dbReference>
<keyword evidence="1" id="KW-1133">Transmembrane helix</keyword>
<keyword evidence="1" id="KW-0812">Transmembrane</keyword>
<evidence type="ECO:0000313" key="2">
    <source>
        <dbReference type="EMBL" id="ROS01339.1"/>
    </source>
</evidence>
<dbReference type="RefSeq" id="WP_123712141.1">
    <property type="nucleotide sequence ID" value="NZ_RKHR01000004.1"/>
</dbReference>
<gene>
    <name evidence="2" type="ORF">EDC56_1774</name>
</gene>
<accession>A0A3N2DNV3</accession>
<reference evidence="2 3" key="1">
    <citation type="submission" date="2018-11" db="EMBL/GenBank/DDBJ databases">
        <title>Genomic Encyclopedia of Type Strains, Phase IV (KMG-IV): sequencing the most valuable type-strain genomes for metagenomic binning, comparative biology and taxonomic classification.</title>
        <authorList>
            <person name="Goeker M."/>
        </authorList>
    </citation>
    <scope>NUCLEOTIDE SEQUENCE [LARGE SCALE GENOMIC DNA]</scope>
    <source>
        <strain evidence="2 3">DSM 100316</strain>
    </source>
</reference>
<proteinExistence type="predicted"/>
<sequence>MDRSTFSIIGDRYLDTQHDDTYIESLESELRHRGVTGFYRWFLEYIAASSLWWNILWWDWCDLNEKDIKVGWVQNLVVFGLSALVLTFIFNLYVGFVVFLALHFLTTWLGFWLRAGTKLNK</sequence>
<dbReference type="OrthoDB" id="7062558at2"/>
<comment type="caution">
    <text evidence="2">The sequence shown here is derived from an EMBL/GenBank/DDBJ whole genome shotgun (WGS) entry which is preliminary data.</text>
</comment>
<dbReference type="Proteomes" id="UP000275394">
    <property type="component" value="Unassembled WGS sequence"/>
</dbReference>
<keyword evidence="3" id="KW-1185">Reference proteome</keyword>
<feature type="transmembrane region" description="Helical" evidence="1">
    <location>
        <begin position="70"/>
        <end position="90"/>
    </location>
</feature>
<feature type="transmembrane region" description="Helical" evidence="1">
    <location>
        <begin position="96"/>
        <end position="115"/>
    </location>
</feature>
<dbReference type="AlphaFoldDB" id="A0A3N2DNV3"/>
<organism evidence="2 3">
    <name type="scientific">Sinobacterium caligoides</name>
    <dbReference type="NCBI Taxonomy" id="933926"/>
    <lineage>
        <taxon>Bacteria</taxon>
        <taxon>Pseudomonadati</taxon>
        <taxon>Pseudomonadota</taxon>
        <taxon>Gammaproteobacteria</taxon>
        <taxon>Cellvibrionales</taxon>
        <taxon>Spongiibacteraceae</taxon>
        <taxon>Sinobacterium</taxon>
    </lineage>
</organism>
<feature type="transmembrane region" description="Helical" evidence="1">
    <location>
        <begin position="38"/>
        <end position="58"/>
    </location>
</feature>